<feature type="compositionally biased region" description="Polar residues" evidence="2">
    <location>
        <begin position="73"/>
        <end position="82"/>
    </location>
</feature>
<dbReference type="PANTHER" id="PTHR43999">
    <property type="entry name" value="DNAJ HOMOLOG SUBFAMILY C MEMBER 2"/>
    <property type="match status" value="1"/>
</dbReference>
<dbReference type="Gene3D" id="1.10.287.110">
    <property type="entry name" value="DnaJ domain"/>
    <property type="match status" value="1"/>
</dbReference>
<evidence type="ECO:0000259" key="4">
    <source>
        <dbReference type="PROSITE" id="PS50090"/>
    </source>
</evidence>
<name>A0ABR2M751_9ASPA</name>
<dbReference type="CDD" id="cd06257">
    <property type="entry name" value="DnaJ"/>
    <property type="match status" value="1"/>
</dbReference>
<feature type="region of interest" description="Disordered" evidence="2">
    <location>
        <begin position="550"/>
        <end position="583"/>
    </location>
</feature>
<feature type="domain" description="J" evidence="3">
    <location>
        <begin position="98"/>
        <end position="180"/>
    </location>
</feature>
<dbReference type="InterPro" id="IPR054076">
    <property type="entry name" value="ZUO1-like_ZHD"/>
</dbReference>
<feature type="compositionally biased region" description="Polar residues" evidence="2">
    <location>
        <begin position="439"/>
        <end position="456"/>
    </location>
</feature>
<feature type="domain" description="Myb-like" evidence="4">
    <location>
        <begin position="579"/>
        <end position="633"/>
    </location>
</feature>
<feature type="coiled-coil region" evidence="1">
    <location>
        <begin position="314"/>
        <end position="372"/>
    </location>
</feature>
<dbReference type="InterPro" id="IPR009057">
    <property type="entry name" value="Homeodomain-like_sf"/>
</dbReference>
<accession>A0ABR2M751</accession>
<dbReference type="SMART" id="SM00717">
    <property type="entry name" value="SANT"/>
    <property type="match status" value="2"/>
</dbReference>
<dbReference type="PANTHER" id="PTHR43999:SF1">
    <property type="entry name" value="DNAJ HOMOLOG SUBFAMILY C MEMBER 2"/>
    <property type="match status" value="1"/>
</dbReference>
<dbReference type="Proteomes" id="UP001412067">
    <property type="component" value="Unassembled WGS sequence"/>
</dbReference>
<dbReference type="SUPFAM" id="SSF46565">
    <property type="entry name" value="Chaperone J-domain"/>
    <property type="match status" value="1"/>
</dbReference>
<protein>
    <submittedName>
        <fullName evidence="5">Chaperone protein dnaJ 13</fullName>
    </submittedName>
</protein>
<dbReference type="PRINTS" id="PR00625">
    <property type="entry name" value="JDOMAIN"/>
</dbReference>
<dbReference type="InterPro" id="IPR036869">
    <property type="entry name" value="J_dom_sf"/>
</dbReference>
<comment type="caution">
    <text evidence="5">The sequence shown here is derived from an EMBL/GenBank/DDBJ whole genome shotgun (WGS) entry which is preliminary data.</text>
</comment>
<feature type="region of interest" description="Disordered" evidence="2">
    <location>
        <begin position="59"/>
        <end position="95"/>
    </location>
</feature>
<reference evidence="5 6" key="1">
    <citation type="journal article" date="2022" name="Nat. Plants">
        <title>Genomes of leafy and leafless Platanthera orchids illuminate the evolution of mycoheterotrophy.</title>
        <authorList>
            <person name="Li M.H."/>
            <person name="Liu K.W."/>
            <person name="Li Z."/>
            <person name="Lu H.C."/>
            <person name="Ye Q.L."/>
            <person name="Zhang D."/>
            <person name="Wang J.Y."/>
            <person name="Li Y.F."/>
            <person name="Zhong Z.M."/>
            <person name="Liu X."/>
            <person name="Yu X."/>
            <person name="Liu D.K."/>
            <person name="Tu X.D."/>
            <person name="Liu B."/>
            <person name="Hao Y."/>
            <person name="Liao X.Y."/>
            <person name="Jiang Y.T."/>
            <person name="Sun W.H."/>
            <person name="Chen J."/>
            <person name="Chen Y.Q."/>
            <person name="Ai Y."/>
            <person name="Zhai J.W."/>
            <person name="Wu S.S."/>
            <person name="Zhou Z."/>
            <person name="Hsiao Y.Y."/>
            <person name="Wu W.L."/>
            <person name="Chen Y.Y."/>
            <person name="Lin Y.F."/>
            <person name="Hsu J.L."/>
            <person name="Li C.Y."/>
            <person name="Wang Z.W."/>
            <person name="Zhao X."/>
            <person name="Zhong W.Y."/>
            <person name="Ma X.K."/>
            <person name="Ma L."/>
            <person name="Huang J."/>
            <person name="Chen G.Z."/>
            <person name="Huang M.Z."/>
            <person name="Huang L."/>
            <person name="Peng D.H."/>
            <person name="Luo Y.B."/>
            <person name="Zou S.Q."/>
            <person name="Chen S.P."/>
            <person name="Lan S."/>
            <person name="Tsai W.C."/>
            <person name="Van de Peer Y."/>
            <person name="Liu Z.J."/>
        </authorList>
    </citation>
    <scope>NUCLEOTIDE SEQUENCE [LARGE SCALE GENOMIC DNA]</scope>
    <source>
        <strain evidence="5">Lor288</strain>
    </source>
</reference>
<dbReference type="CDD" id="cd00167">
    <property type="entry name" value="SANT"/>
    <property type="match status" value="2"/>
</dbReference>
<dbReference type="PROSITE" id="PS00636">
    <property type="entry name" value="DNAJ_1"/>
    <property type="match status" value="1"/>
</dbReference>
<feature type="domain" description="Myb-like" evidence="4">
    <location>
        <begin position="456"/>
        <end position="511"/>
    </location>
</feature>
<dbReference type="Pfam" id="PF00226">
    <property type="entry name" value="DnaJ"/>
    <property type="match status" value="1"/>
</dbReference>
<evidence type="ECO:0000259" key="3">
    <source>
        <dbReference type="PROSITE" id="PS50076"/>
    </source>
</evidence>
<dbReference type="InterPro" id="IPR001623">
    <property type="entry name" value="DnaJ_domain"/>
</dbReference>
<feature type="region of interest" description="Disordered" evidence="2">
    <location>
        <begin position="421"/>
        <end position="462"/>
    </location>
</feature>
<dbReference type="SMART" id="SM00271">
    <property type="entry name" value="DnaJ"/>
    <property type="match status" value="1"/>
</dbReference>
<evidence type="ECO:0000313" key="5">
    <source>
        <dbReference type="EMBL" id="KAK8959404.1"/>
    </source>
</evidence>
<proteinExistence type="predicted"/>
<gene>
    <name evidence="5" type="primary">ATJ13</name>
    <name evidence="5" type="ORF">KSP40_PGU004103</name>
</gene>
<dbReference type="PROSITE" id="PS50076">
    <property type="entry name" value="DNAJ_2"/>
    <property type="match status" value="1"/>
</dbReference>
<dbReference type="PROSITE" id="PS50090">
    <property type="entry name" value="MYB_LIKE"/>
    <property type="match status" value="2"/>
</dbReference>
<organism evidence="5 6">
    <name type="scientific">Platanthera guangdongensis</name>
    <dbReference type="NCBI Taxonomy" id="2320717"/>
    <lineage>
        <taxon>Eukaryota</taxon>
        <taxon>Viridiplantae</taxon>
        <taxon>Streptophyta</taxon>
        <taxon>Embryophyta</taxon>
        <taxon>Tracheophyta</taxon>
        <taxon>Spermatophyta</taxon>
        <taxon>Magnoliopsida</taxon>
        <taxon>Liliopsida</taxon>
        <taxon>Asparagales</taxon>
        <taxon>Orchidaceae</taxon>
        <taxon>Orchidoideae</taxon>
        <taxon>Orchideae</taxon>
        <taxon>Orchidinae</taxon>
        <taxon>Platanthera</taxon>
    </lineage>
</organism>
<dbReference type="Gene3D" id="1.10.10.60">
    <property type="entry name" value="Homeodomain-like"/>
    <property type="match status" value="2"/>
</dbReference>
<evidence type="ECO:0000256" key="2">
    <source>
        <dbReference type="SAM" id="MobiDB-lite"/>
    </source>
</evidence>
<dbReference type="Pfam" id="PF23082">
    <property type="entry name" value="Myb_DNA-binding_2"/>
    <property type="match status" value="1"/>
</dbReference>
<dbReference type="Pfam" id="PF21884">
    <property type="entry name" value="ZUO1-like_ZHD"/>
    <property type="match status" value="1"/>
</dbReference>
<evidence type="ECO:0000256" key="1">
    <source>
        <dbReference type="SAM" id="Coils"/>
    </source>
</evidence>
<keyword evidence="6" id="KW-1185">Reference proteome</keyword>
<keyword evidence="1" id="KW-0175">Coiled coil</keyword>
<dbReference type="SUPFAM" id="SSF46689">
    <property type="entry name" value="Homeodomain-like"/>
    <property type="match status" value="2"/>
</dbReference>
<dbReference type="EMBL" id="JBBWWR010000011">
    <property type="protein sequence ID" value="KAK8959404.1"/>
    <property type="molecule type" value="Genomic_DNA"/>
</dbReference>
<evidence type="ECO:0000313" key="6">
    <source>
        <dbReference type="Proteomes" id="UP001412067"/>
    </source>
</evidence>
<dbReference type="InterPro" id="IPR044634">
    <property type="entry name" value="Zuotin/DnaJC2"/>
</dbReference>
<dbReference type="InterPro" id="IPR018253">
    <property type="entry name" value="DnaJ_domain_CS"/>
</dbReference>
<dbReference type="InterPro" id="IPR001005">
    <property type="entry name" value="SANT/Myb"/>
</dbReference>
<sequence length="643" mass="73867">MDVRRSLLFITYSEELEDGEPMFASSNCHPMKALNYEPAGHAFHSAALKFHGYYDDEETDTDEQSVLSDDRNQTYMPSSDFYSTKGKKKSGSGDKQQDHYALLGLGHLRFLATEEQIRRSYRETALKYHPDKQAAILLAEETDALKNAKKEEIENHFKSIQEAYEILMDPTKRRIYDSTDEFDDEIPTECAPQDFFKVFGPAFLRNARWSVNQPAPSLGEEKTVMEEVDGFYNFWYTFKSWREFPHADEFELEQAESRDHKRWMERQNSKLREKAKKEEYTRIRALVDSAYKRDPRIIRRKEEEKVEKKRKKEAKFLARKLQEEEAAKAAEEERLRKEEEDKRVAEAALIQKKQKEKDKKLLRKERNRLRALYSSSVSLFSQNISEDVESLCMSLEIEQLRVLCDNMERKEGADRAQLLNNALDKGNSDTVKPEKNDMQPKSSQVSAAVNSGSLLNSEKKEKPWAKEEIEMLRKGMQKYPKGTSRRWEVISEYIGTGRSVEEILKATKTVLLQKPDSANAFGSFLEKRKPAPSISSPLTSRLESEGISVNGVEEKPSATSPSSGNDGNGGKQDHVSNGVSSVTEDTWSVIQERALIQALKTFPKEASQRWERVSTSVPGKTVNQCKKKFTLMRESFRSNKGGD</sequence>